<sequence length="129" mass="14993">MAFIRQYANAKGIIIDDAFSDIGSSLNYNRKKWNQLLDEVMNNQIKIIFVTYKDRFIRFGFDWFKQLCEKHGAKIVVLNNPDTSPDQELVSDLISIIHSFSCRLSGLRKYKKKLLNDSSLKTGEHHDSH</sequence>
<dbReference type="GO" id="GO:0000150">
    <property type="term" value="F:DNA strand exchange activity"/>
    <property type="evidence" value="ECO:0007669"/>
    <property type="project" value="InterPro"/>
</dbReference>
<dbReference type="InterPro" id="IPR006119">
    <property type="entry name" value="Resolv_N"/>
</dbReference>
<evidence type="ECO:0000259" key="1">
    <source>
        <dbReference type="SMART" id="SM00857"/>
    </source>
</evidence>
<comment type="caution">
    <text evidence="2">The sequence shown here is derived from an EMBL/GenBank/DDBJ whole genome shotgun (WGS) entry which is preliminary data.</text>
</comment>
<dbReference type="EMBL" id="JQBW01000005">
    <property type="protein sequence ID" value="KRN59345.1"/>
    <property type="molecule type" value="Genomic_DNA"/>
</dbReference>
<feature type="domain" description="Resolvase/invertase-type recombinase catalytic" evidence="1">
    <location>
        <begin position="1"/>
        <end position="108"/>
    </location>
</feature>
<dbReference type="GO" id="GO:0003677">
    <property type="term" value="F:DNA binding"/>
    <property type="evidence" value="ECO:0007669"/>
    <property type="project" value="InterPro"/>
</dbReference>
<accession>A0A0R2I2E8</accession>
<reference evidence="2 3" key="1">
    <citation type="journal article" date="2015" name="Genome Announc.">
        <title>Expanding the biotechnology potential of lactobacilli through comparative genomics of 213 strains and associated genera.</title>
        <authorList>
            <person name="Sun Z."/>
            <person name="Harris H.M."/>
            <person name="McCann A."/>
            <person name="Guo C."/>
            <person name="Argimon S."/>
            <person name="Zhang W."/>
            <person name="Yang X."/>
            <person name="Jeffery I.B."/>
            <person name="Cooney J.C."/>
            <person name="Kagawa T.F."/>
            <person name="Liu W."/>
            <person name="Song Y."/>
            <person name="Salvetti E."/>
            <person name="Wrobel A."/>
            <person name="Rasinkangas P."/>
            <person name="Parkhill J."/>
            <person name="Rea M.C."/>
            <person name="O'Sullivan O."/>
            <person name="Ritari J."/>
            <person name="Douillard F.P."/>
            <person name="Paul Ross R."/>
            <person name="Yang R."/>
            <person name="Briner A.E."/>
            <person name="Felis G.E."/>
            <person name="de Vos W.M."/>
            <person name="Barrangou R."/>
            <person name="Klaenhammer T.R."/>
            <person name="Caufield P.W."/>
            <person name="Cui Y."/>
            <person name="Zhang H."/>
            <person name="O'Toole P.W."/>
        </authorList>
    </citation>
    <scope>NUCLEOTIDE SEQUENCE [LARGE SCALE GENOMIC DNA]</scope>
    <source>
        <strain evidence="2 3">DSM 17896</strain>
    </source>
</reference>
<dbReference type="NCBIfam" id="NF033518">
    <property type="entry name" value="transpos_IS607"/>
    <property type="match status" value="1"/>
</dbReference>
<dbReference type="Proteomes" id="UP000050934">
    <property type="component" value="Unassembled WGS sequence"/>
</dbReference>
<keyword evidence="3" id="KW-1185">Reference proteome</keyword>
<dbReference type="Pfam" id="PF00239">
    <property type="entry name" value="Resolvase"/>
    <property type="match status" value="1"/>
</dbReference>
<dbReference type="PANTHER" id="PTHR36172">
    <property type="match status" value="1"/>
</dbReference>
<dbReference type="Gene3D" id="1.10.287.2170">
    <property type="match status" value="1"/>
</dbReference>
<evidence type="ECO:0000313" key="3">
    <source>
        <dbReference type="Proteomes" id="UP000050934"/>
    </source>
</evidence>
<protein>
    <submittedName>
        <fullName evidence="2">N terminal domain family resolvase</fullName>
    </submittedName>
</protein>
<dbReference type="PATRIC" id="fig|396268.3.peg.1517"/>
<dbReference type="Gene3D" id="3.40.50.1390">
    <property type="entry name" value="Resolvase, N-terminal catalytic domain"/>
    <property type="match status" value="1"/>
</dbReference>
<dbReference type="SUPFAM" id="SSF53041">
    <property type="entry name" value="Resolvase-like"/>
    <property type="match status" value="1"/>
</dbReference>
<dbReference type="SMART" id="SM00857">
    <property type="entry name" value="Resolvase"/>
    <property type="match status" value="1"/>
</dbReference>
<evidence type="ECO:0000313" key="2">
    <source>
        <dbReference type="EMBL" id="KRN59345.1"/>
    </source>
</evidence>
<dbReference type="InterPro" id="IPR048046">
    <property type="entry name" value="Transpos_IS607"/>
</dbReference>
<dbReference type="AlphaFoldDB" id="A0A0R2I2E8"/>
<dbReference type="STRING" id="396268.IV45_GL001497"/>
<proteinExistence type="predicted"/>
<organism evidence="2 3">
    <name type="scientific">Limosilactobacillus secaliphilus</name>
    <dbReference type="NCBI Taxonomy" id="396268"/>
    <lineage>
        <taxon>Bacteria</taxon>
        <taxon>Bacillati</taxon>
        <taxon>Bacillota</taxon>
        <taxon>Bacilli</taxon>
        <taxon>Lactobacillales</taxon>
        <taxon>Lactobacillaceae</taxon>
        <taxon>Limosilactobacillus</taxon>
    </lineage>
</organism>
<dbReference type="InterPro" id="IPR036162">
    <property type="entry name" value="Resolvase-like_N_sf"/>
</dbReference>
<dbReference type="PANTHER" id="PTHR36172:SF1">
    <property type="entry name" value="RESOLVASE-RELATED"/>
    <property type="match status" value="1"/>
</dbReference>
<gene>
    <name evidence="2" type="ORF">IV45_GL001497</name>
</gene>
<name>A0A0R2I2E8_9LACO</name>
<dbReference type="InterPro" id="IPR051491">
    <property type="entry name" value="Recombinase/Transposase-rel"/>
</dbReference>